<dbReference type="Gene3D" id="1.10.760.10">
    <property type="entry name" value="Cytochrome c-like domain"/>
    <property type="match status" value="1"/>
</dbReference>
<evidence type="ECO:0000313" key="8">
    <source>
        <dbReference type="Proteomes" id="UP000663181"/>
    </source>
</evidence>
<evidence type="ECO:0000256" key="3">
    <source>
        <dbReference type="ARBA" id="ARBA00023004"/>
    </source>
</evidence>
<keyword evidence="8" id="KW-1185">Reference proteome</keyword>
<keyword evidence="3 4" id="KW-0408">Iron</keyword>
<evidence type="ECO:0000256" key="4">
    <source>
        <dbReference type="PROSITE-ProRule" id="PRU00433"/>
    </source>
</evidence>
<dbReference type="RefSeq" id="WP_188799004.1">
    <property type="nucleotide sequence ID" value="NZ_BMIZ01000001.1"/>
</dbReference>
<organism evidence="7 8">
    <name type="scientific">Dyella caseinilytica</name>
    <dbReference type="NCBI Taxonomy" id="1849581"/>
    <lineage>
        <taxon>Bacteria</taxon>
        <taxon>Pseudomonadati</taxon>
        <taxon>Pseudomonadota</taxon>
        <taxon>Gammaproteobacteria</taxon>
        <taxon>Lysobacterales</taxon>
        <taxon>Rhodanobacteraceae</taxon>
        <taxon>Dyella</taxon>
    </lineage>
</organism>
<feature type="domain" description="Cytochrome c" evidence="6">
    <location>
        <begin position="71"/>
        <end position="155"/>
    </location>
</feature>
<feature type="compositionally biased region" description="Basic and acidic residues" evidence="5">
    <location>
        <begin position="179"/>
        <end position="196"/>
    </location>
</feature>
<dbReference type="Pfam" id="PF13442">
    <property type="entry name" value="Cytochrome_CBB3"/>
    <property type="match status" value="1"/>
</dbReference>
<gene>
    <name evidence="7" type="ORF">ISN74_09000</name>
</gene>
<feature type="region of interest" description="Disordered" evidence="5">
    <location>
        <begin position="167"/>
        <end position="196"/>
    </location>
</feature>
<dbReference type="SUPFAM" id="SSF46626">
    <property type="entry name" value="Cytochrome c"/>
    <property type="match status" value="1"/>
</dbReference>
<dbReference type="InterPro" id="IPR009056">
    <property type="entry name" value="Cyt_c-like_dom"/>
</dbReference>
<keyword evidence="2 4" id="KW-0479">Metal-binding</keyword>
<evidence type="ECO:0000256" key="5">
    <source>
        <dbReference type="SAM" id="MobiDB-lite"/>
    </source>
</evidence>
<keyword evidence="1 4" id="KW-0349">Heme</keyword>
<dbReference type="EMBL" id="CP064030">
    <property type="protein sequence ID" value="QRN55438.1"/>
    <property type="molecule type" value="Genomic_DNA"/>
</dbReference>
<evidence type="ECO:0000313" key="7">
    <source>
        <dbReference type="EMBL" id="QRN55438.1"/>
    </source>
</evidence>
<dbReference type="InterPro" id="IPR036909">
    <property type="entry name" value="Cyt_c-like_dom_sf"/>
</dbReference>
<accession>A0ABX7GZI4</accession>
<dbReference type="Proteomes" id="UP000663181">
    <property type="component" value="Chromosome"/>
</dbReference>
<evidence type="ECO:0000256" key="1">
    <source>
        <dbReference type="ARBA" id="ARBA00022617"/>
    </source>
</evidence>
<evidence type="ECO:0000259" key="6">
    <source>
        <dbReference type="PROSITE" id="PS51007"/>
    </source>
</evidence>
<proteinExistence type="predicted"/>
<protein>
    <submittedName>
        <fullName evidence="7">Cytochrome c</fullName>
    </submittedName>
</protein>
<sequence length="196" mass="21894">MKRRIEYRTSIVAGIVVLAVLAFAYAWSGFYNIGADSPHDPWTYRFLTMVREHSVQRHARGVDVPKLDDPTLILKGAGQYAAMCTGCHLAPGMHDSEIRAGLYPQPPNLSQQRIDPREAFWIIKHGIKMSGMPAWGATHDDQTIWSMVAFLQQLPSMTPAQYKEMVAKAPPDDDMGDMDMSKDNDQAHPDSDGKAH</sequence>
<name>A0ABX7GZI4_9GAMM</name>
<evidence type="ECO:0000256" key="2">
    <source>
        <dbReference type="ARBA" id="ARBA00022723"/>
    </source>
</evidence>
<dbReference type="PROSITE" id="PS51007">
    <property type="entry name" value="CYTC"/>
    <property type="match status" value="1"/>
</dbReference>
<reference evidence="7 8" key="1">
    <citation type="submission" date="2020-10" db="EMBL/GenBank/DDBJ databases">
        <title>Phylogeny of dyella-like bacteria.</title>
        <authorList>
            <person name="Fu J."/>
        </authorList>
    </citation>
    <scope>NUCLEOTIDE SEQUENCE [LARGE SCALE GENOMIC DNA]</scope>
    <source>
        <strain evidence="7 8">DHOB09</strain>
    </source>
</reference>